<dbReference type="PANTHER" id="PTHR47552">
    <property type="entry name" value="PHOSPHORIBOSYLFORMYLGLYCINAMIDINE SYNTHASE SUBUNIT PURQ"/>
    <property type="match status" value="1"/>
</dbReference>
<dbReference type="GO" id="GO:0004359">
    <property type="term" value="F:glutaminase activity"/>
    <property type="evidence" value="ECO:0007669"/>
    <property type="project" value="UniProtKB-EC"/>
</dbReference>
<evidence type="ECO:0000256" key="8">
    <source>
        <dbReference type="HAMAP-Rule" id="MF_00421"/>
    </source>
</evidence>
<dbReference type="PIRSF" id="PIRSF001586">
    <property type="entry name" value="FGAM_synth_I"/>
    <property type="match status" value="1"/>
</dbReference>
<comment type="subunit">
    <text evidence="8">Part of the FGAM synthase complex composed of 1 PurL, 1 PurQ and 2 PurS subunits.</text>
</comment>
<evidence type="ECO:0000256" key="6">
    <source>
        <dbReference type="ARBA" id="ARBA00022840"/>
    </source>
</evidence>
<dbReference type="Gene3D" id="3.40.50.880">
    <property type="match status" value="1"/>
</dbReference>
<dbReference type="EC" id="6.3.5.3" evidence="8"/>
<comment type="caution">
    <text evidence="9">The sequence shown here is derived from an EMBL/GenBank/DDBJ whole genome shotgun (WGS) entry which is preliminary data.</text>
</comment>
<proteinExistence type="inferred from homology"/>
<dbReference type="PATRIC" id="fig|1698261.3.peg.1003"/>
<comment type="function">
    <text evidence="8">Part of the phosphoribosylformylglycinamidine synthase complex involved in the purines biosynthetic pathway. Catalyzes the ATP-dependent conversion of formylglycinamide ribonucleotide (FGAR) and glutamine to yield formylglycinamidine ribonucleotide (FGAM) and glutamate. The FGAM synthase complex is composed of three subunits. PurQ produces an ammonia molecule by converting glutamine to glutamate. PurL transfers the ammonia molecule to FGAR to form FGAM in an ATP-dependent manner. PurS interacts with PurQ and PurL and is thought to assist in the transfer of the ammonia molecule from PurQ to PurL.</text>
</comment>
<gene>
    <name evidence="8" type="primary">purQ</name>
    <name evidence="9" type="ORF">AKJ62_01200</name>
</gene>
<feature type="active site" evidence="8">
    <location>
        <position position="228"/>
    </location>
</feature>
<protein>
    <recommendedName>
        <fullName evidence="8">Phosphoribosylformylglycinamidine synthase subunit PurQ</fullName>
        <shortName evidence="8">FGAM synthase</shortName>
        <ecNumber evidence="8">6.3.5.3</ecNumber>
    </recommendedName>
    <alternativeName>
        <fullName evidence="8">Formylglycinamide ribonucleotide amidotransferase subunit I</fullName>
        <shortName evidence="8">FGAR amidotransferase I</shortName>
        <shortName evidence="8">FGAR-AT I</shortName>
    </alternativeName>
    <alternativeName>
        <fullName evidence="8">Glutaminase PurQ</fullName>
        <ecNumber evidence="8">3.5.1.2</ecNumber>
    </alternativeName>
    <alternativeName>
        <fullName evidence="8">Phosphoribosylformylglycinamidine synthase subunit I</fullName>
    </alternativeName>
</protein>
<keyword evidence="10" id="KW-1185">Reference proteome</keyword>
<comment type="catalytic activity">
    <reaction evidence="8">
        <text>N(2)-formyl-N(1)-(5-phospho-beta-D-ribosyl)glycinamide + L-glutamine + ATP + H2O = 2-formamido-N(1)-(5-O-phospho-beta-D-ribosyl)acetamidine + L-glutamate + ADP + phosphate + H(+)</text>
        <dbReference type="Rhea" id="RHEA:17129"/>
        <dbReference type="ChEBI" id="CHEBI:15377"/>
        <dbReference type="ChEBI" id="CHEBI:15378"/>
        <dbReference type="ChEBI" id="CHEBI:29985"/>
        <dbReference type="ChEBI" id="CHEBI:30616"/>
        <dbReference type="ChEBI" id="CHEBI:43474"/>
        <dbReference type="ChEBI" id="CHEBI:58359"/>
        <dbReference type="ChEBI" id="CHEBI:147286"/>
        <dbReference type="ChEBI" id="CHEBI:147287"/>
        <dbReference type="ChEBI" id="CHEBI:456216"/>
        <dbReference type="EC" id="6.3.5.3"/>
    </reaction>
</comment>
<dbReference type="SUPFAM" id="SSF52317">
    <property type="entry name" value="Class I glutamine amidotransferase-like"/>
    <property type="match status" value="1"/>
</dbReference>
<comment type="catalytic activity">
    <reaction evidence="8">
        <text>L-glutamine + H2O = L-glutamate + NH4(+)</text>
        <dbReference type="Rhea" id="RHEA:15889"/>
        <dbReference type="ChEBI" id="CHEBI:15377"/>
        <dbReference type="ChEBI" id="CHEBI:28938"/>
        <dbReference type="ChEBI" id="CHEBI:29985"/>
        <dbReference type="ChEBI" id="CHEBI:58359"/>
        <dbReference type="EC" id="3.5.1.2"/>
    </reaction>
</comment>
<keyword evidence="1 8" id="KW-0963">Cytoplasm</keyword>
<dbReference type="AlphaFoldDB" id="A0A133U832"/>
<dbReference type="InterPro" id="IPR010075">
    <property type="entry name" value="PRibForGlyAmidine_synth_PurQ"/>
</dbReference>
<feature type="active site" description="Nucleophile" evidence="8">
    <location>
        <position position="93"/>
    </location>
</feature>
<evidence type="ECO:0000256" key="3">
    <source>
        <dbReference type="ARBA" id="ARBA00022741"/>
    </source>
</evidence>
<evidence type="ECO:0000313" key="10">
    <source>
        <dbReference type="Proteomes" id="UP000070589"/>
    </source>
</evidence>
<dbReference type="NCBIfam" id="TIGR01737">
    <property type="entry name" value="FGAM_synth_I"/>
    <property type="match status" value="1"/>
</dbReference>
<keyword evidence="6 8" id="KW-0067">ATP-binding</keyword>
<dbReference type="GO" id="GO:0005524">
    <property type="term" value="F:ATP binding"/>
    <property type="evidence" value="ECO:0007669"/>
    <property type="project" value="UniProtKB-KW"/>
</dbReference>
<dbReference type="GO" id="GO:0006189">
    <property type="term" value="P:'de novo' IMP biosynthetic process"/>
    <property type="evidence" value="ECO:0007669"/>
    <property type="project" value="UniProtKB-UniRule"/>
</dbReference>
<evidence type="ECO:0000256" key="2">
    <source>
        <dbReference type="ARBA" id="ARBA00022598"/>
    </source>
</evidence>
<dbReference type="Proteomes" id="UP000070589">
    <property type="component" value="Unassembled WGS sequence"/>
</dbReference>
<dbReference type="SMART" id="SM01211">
    <property type="entry name" value="GATase_5"/>
    <property type="match status" value="1"/>
</dbReference>
<sequence length="265" mass="29735">MNVCILRVGGTNCDIETRRTVNDFEKVTSEIVRINQLGGEKKLSDYDCLIIPGGFSYGDHIRAGAVFANRLKTMLREDLKNFAEQGGAILGICNGFQVLVETGLLPGFEKMSVFPTAALAINESAKYECRWVYIKNENDGNCLFSQDIEGGRKLFIPIGHKEGRFILPGEKKETILKKLYKNDQIVFRYCDKEGNYAGGSYPENPNGSFHDIAGICNPEGNIFGLMPHPERAYLSFHLPDWTEKRNASEYGDGRLIFKSMIDSLR</sequence>
<dbReference type="GO" id="GO:0004642">
    <property type="term" value="F:phosphoribosylformylglycinamidine synthase activity"/>
    <property type="evidence" value="ECO:0007669"/>
    <property type="project" value="UniProtKB-UniRule"/>
</dbReference>
<evidence type="ECO:0000256" key="4">
    <source>
        <dbReference type="ARBA" id="ARBA00022755"/>
    </source>
</evidence>
<keyword evidence="4 8" id="KW-0658">Purine biosynthesis</keyword>
<keyword evidence="3 8" id="KW-0547">Nucleotide-binding</keyword>
<dbReference type="PROSITE" id="PS51273">
    <property type="entry name" value="GATASE_TYPE_1"/>
    <property type="match status" value="1"/>
</dbReference>
<dbReference type="EMBL" id="LHXL01000008">
    <property type="protein sequence ID" value="KXA90306.1"/>
    <property type="molecule type" value="Genomic_DNA"/>
</dbReference>
<dbReference type="NCBIfam" id="NF002252">
    <property type="entry name" value="PRK01175.1"/>
    <property type="match status" value="1"/>
</dbReference>
<dbReference type="InterPro" id="IPR029062">
    <property type="entry name" value="Class_I_gatase-like"/>
</dbReference>
<dbReference type="GO" id="GO:0005737">
    <property type="term" value="C:cytoplasm"/>
    <property type="evidence" value="ECO:0007669"/>
    <property type="project" value="UniProtKB-SubCell"/>
</dbReference>
<dbReference type="Pfam" id="PF13507">
    <property type="entry name" value="GATase_5"/>
    <property type="match status" value="1"/>
</dbReference>
<evidence type="ECO:0000256" key="5">
    <source>
        <dbReference type="ARBA" id="ARBA00022801"/>
    </source>
</evidence>
<organism evidence="9 10">
    <name type="scientific">candidate division MSBL1 archaeon SCGC-AAA259D14</name>
    <dbReference type="NCBI Taxonomy" id="1698261"/>
    <lineage>
        <taxon>Archaea</taxon>
        <taxon>Methanobacteriati</taxon>
        <taxon>Methanobacteriota</taxon>
        <taxon>candidate division MSBL1</taxon>
    </lineage>
</organism>
<comment type="pathway">
    <text evidence="8">Purine metabolism; IMP biosynthesis via de novo pathway; 5-amino-1-(5-phospho-D-ribosyl)imidazole from N(2)-formyl-N(1)-(5-phospho-D-ribosyl)glycinamide: step 1/2.</text>
</comment>
<reference evidence="9 10" key="1">
    <citation type="journal article" date="2016" name="Sci. Rep.">
        <title>Metabolic traits of an uncultured archaeal lineage -MSBL1- from brine pools of the Red Sea.</title>
        <authorList>
            <person name="Mwirichia R."/>
            <person name="Alam I."/>
            <person name="Rashid M."/>
            <person name="Vinu M."/>
            <person name="Ba-Alawi W."/>
            <person name="Anthony Kamau A."/>
            <person name="Kamanda Ngugi D."/>
            <person name="Goker M."/>
            <person name="Klenk H.P."/>
            <person name="Bajic V."/>
            <person name="Stingl U."/>
        </authorList>
    </citation>
    <scope>NUCLEOTIDE SEQUENCE [LARGE SCALE GENOMIC DNA]</scope>
    <source>
        <strain evidence="9">SCGC-AAA259D14</strain>
    </source>
</reference>
<dbReference type="UniPathway" id="UPA00074">
    <property type="reaction ID" value="UER00128"/>
</dbReference>
<comment type="subcellular location">
    <subcellularLocation>
        <location evidence="8">Cytoplasm</location>
    </subcellularLocation>
</comment>
<keyword evidence="5 8" id="KW-0378">Hydrolase</keyword>
<keyword evidence="7 8" id="KW-0315">Glutamine amidotransferase</keyword>
<dbReference type="HAMAP" id="MF_00421">
    <property type="entry name" value="PurQ"/>
    <property type="match status" value="1"/>
</dbReference>
<evidence type="ECO:0000256" key="7">
    <source>
        <dbReference type="ARBA" id="ARBA00022962"/>
    </source>
</evidence>
<evidence type="ECO:0000313" key="9">
    <source>
        <dbReference type="EMBL" id="KXA90306.1"/>
    </source>
</evidence>
<name>A0A133U832_9EURY</name>
<accession>A0A133U832</accession>
<evidence type="ECO:0000256" key="1">
    <source>
        <dbReference type="ARBA" id="ARBA00022490"/>
    </source>
</evidence>
<feature type="active site" evidence="8">
    <location>
        <position position="230"/>
    </location>
</feature>
<keyword evidence="2 8" id="KW-0436">Ligase</keyword>
<dbReference type="PANTHER" id="PTHR47552:SF1">
    <property type="entry name" value="PHOSPHORIBOSYLFORMYLGLYCINAMIDINE SYNTHASE SUBUNIT PURQ"/>
    <property type="match status" value="1"/>
</dbReference>
<dbReference type="EC" id="3.5.1.2" evidence="8"/>